<protein>
    <submittedName>
        <fullName evidence="2">Uncharacterized protein</fullName>
    </submittedName>
</protein>
<name>A0A917CBL9_9HYPH</name>
<evidence type="ECO:0000256" key="1">
    <source>
        <dbReference type="SAM" id="Phobius"/>
    </source>
</evidence>
<gene>
    <name evidence="2" type="ORF">GCM10007301_49350</name>
</gene>
<accession>A0A917CBL9</accession>
<reference evidence="2" key="1">
    <citation type="journal article" date="2014" name="Int. J. Syst. Evol. Microbiol.">
        <title>Complete genome sequence of Corynebacterium casei LMG S-19264T (=DSM 44701T), isolated from a smear-ripened cheese.</title>
        <authorList>
            <consortium name="US DOE Joint Genome Institute (JGI-PGF)"/>
            <person name="Walter F."/>
            <person name="Albersmeier A."/>
            <person name="Kalinowski J."/>
            <person name="Ruckert C."/>
        </authorList>
    </citation>
    <scope>NUCLEOTIDE SEQUENCE</scope>
    <source>
        <strain evidence="2">CCM 7897</strain>
    </source>
</reference>
<comment type="caution">
    <text evidence="2">The sequence shown here is derived from an EMBL/GenBank/DDBJ whole genome shotgun (WGS) entry which is preliminary data.</text>
</comment>
<keyword evidence="1" id="KW-0472">Membrane</keyword>
<keyword evidence="1" id="KW-1133">Transmembrane helix</keyword>
<feature type="transmembrane region" description="Helical" evidence="1">
    <location>
        <begin position="168"/>
        <end position="186"/>
    </location>
</feature>
<dbReference type="RefSeq" id="WP_188583538.1">
    <property type="nucleotide sequence ID" value="NZ_BMCT01000009.1"/>
</dbReference>
<sequence>MTASDTPVSLDESEGRLTYTYRPRMAGAATRVVLDTRAAEGVLEWTVGAHSGRLPLKEITHLRLRHELGQFGGASYTLIIRAEGGLTLRLGSVSRTGLTGTVAQGPAFVGFLSALHAALGRERSAVRYDAGLPAWRWWLMLGLGSLTGVGVLWLALEAWRSGMGTEAAIMLGLAAVLCWPLAETLWRNTPGAYSPSAPPPRLLPG</sequence>
<feature type="transmembrane region" description="Helical" evidence="1">
    <location>
        <begin position="98"/>
        <end position="117"/>
    </location>
</feature>
<organism evidence="2 3">
    <name type="scientific">Azorhizobium oxalatiphilum</name>
    <dbReference type="NCBI Taxonomy" id="980631"/>
    <lineage>
        <taxon>Bacteria</taxon>
        <taxon>Pseudomonadati</taxon>
        <taxon>Pseudomonadota</taxon>
        <taxon>Alphaproteobacteria</taxon>
        <taxon>Hyphomicrobiales</taxon>
        <taxon>Xanthobacteraceae</taxon>
        <taxon>Azorhizobium</taxon>
    </lineage>
</organism>
<dbReference type="AlphaFoldDB" id="A0A917CBL9"/>
<dbReference type="EMBL" id="BMCT01000009">
    <property type="protein sequence ID" value="GGF83401.1"/>
    <property type="molecule type" value="Genomic_DNA"/>
</dbReference>
<keyword evidence="3" id="KW-1185">Reference proteome</keyword>
<reference evidence="2" key="2">
    <citation type="submission" date="2020-09" db="EMBL/GenBank/DDBJ databases">
        <authorList>
            <person name="Sun Q."/>
            <person name="Sedlacek I."/>
        </authorList>
    </citation>
    <scope>NUCLEOTIDE SEQUENCE</scope>
    <source>
        <strain evidence="2">CCM 7897</strain>
    </source>
</reference>
<proteinExistence type="predicted"/>
<feature type="transmembrane region" description="Helical" evidence="1">
    <location>
        <begin position="137"/>
        <end position="156"/>
    </location>
</feature>
<keyword evidence="1" id="KW-0812">Transmembrane</keyword>
<evidence type="ECO:0000313" key="2">
    <source>
        <dbReference type="EMBL" id="GGF83401.1"/>
    </source>
</evidence>
<dbReference type="Proteomes" id="UP000606044">
    <property type="component" value="Unassembled WGS sequence"/>
</dbReference>
<evidence type="ECO:0000313" key="3">
    <source>
        <dbReference type="Proteomes" id="UP000606044"/>
    </source>
</evidence>